<dbReference type="EMBL" id="RKLR01000002">
    <property type="protein sequence ID" value="MBX0322875.1"/>
    <property type="molecule type" value="Genomic_DNA"/>
</dbReference>
<proteinExistence type="predicted"/>
<comment type="caution">
    <text evidence="2">The sequence shown here is derived from an EMBL/GenBank/DDBJ whole genome shotgun (WGS) entry which is preliminary data.</text>
</comment>
<evidence type="ECO:0000313" key="2">
    <source>
        <dbReference type="EMBL" id="MBX0322875.1"/>
    </source>
</evidence>
<dbReference type="Proteomes" id="UP001430377">
    <property type="component" value="Unassembled WGS sequence"/>
</dbReference>
<reference evidence="2 3" key="1">
    <citation type="submission" date="2021-06" db="EMBL/GenBank/DDBJ databases">
        <title>Halomicroarcula sp. a new haloarchaeum isolated from saline soil.</title>
        <authorList>
            <person name="Duran-Viseras A."/>
            <person name="Sanchez-Porro C."/>
            <person name="Ventosa A."/>
        </authorList>
    </citation>
    <scope>NUCLEOTIDE SEQUENCE [LARGE SCALE GENOMIC DNA]</scope>
    <source>
        <strain evidence="2 3">F13</strain>
    </source>
</reference>
<evidence type="ECO:0000313" key="3">
    <source>
        <dbReference type="Proteomes" id="UP001430377"/>
    </source>
</evidence>
<dbReference type="PROSITE" id="PS51318">
    <property type="entry name" value="TAT"/>
    <property type="match status" value="1"/>
</dbReference>
<feature type="compositionally biased region" description="Low complexity" evidence="1">
    <location>
        <begin position="204"/>
        <end position="214"/>
    </location>
</feature>
<name>A0AAW4PQT1_9EURY</name>
<organism evidence="2 3">
    <name type="scientific">Haloarcula rubra</name>
    <dbReference type="NCBI Taxonomy" id="2487747"/>
    <lineage>
        <taxon>Archaea</taxon>
        <taxon>Methanobacteriati</taxon>
        <taxon>Methanobacteriota</taxon>
        <taxon>Stenosarchaea group</taxon>
        <taxon>Halobacteria</taxon>
        <taxon>Halobacteriales</taxon>
        <taxon>Haloarculaceae</taxon>
        <taxon>Haloarcula</taxon>
    </lineage>
</organism>
<dbReference type="AlphaFoldDB" id="A0AAW4PQT1"/>
<sequence>MSDDSTARVTATRRSVLRAGGVLGGGSLLGVAGTASAGTTTRVVDVAVEFDVDTPPDTTLRALHVDGAPPYRVATDEGRLVTDPYGTLTAADRRRLDDAAFVVRDAAGVTDTGDRLSTALAARDETVRWLPRRLASDYRPVAAVRLAAPLAVRRPSVSRVGEAARVGLGSDRHRVSPGETLTLELSTRTATVETRTLGAGDGDAGPPDGADDPASLADVPPAVETDVGELRTAVTPLVRVRHLGDLIVEHGSRA</sequence>
<protein>
    <submittedName>
        <fullName evidence="2">Uncharacterized protein</fullName>
    </submittedName>
</protein>
<dbReference type="InterPro" id="IPR006311">
    <property type="entry name" value="TAT_signal"/>
</dbReference>
<keyword evidence="3" id="KW-1185">Reference proteome</keyword>
<evidence type="ECO:0000256" key="1">
    <source>
        <dbReference type="SAM" id="MobiDB-lite"/>
    </source>
</evidence>
<dbReference type="RefSeq" id="WP_220617853.1">
    <property type="nucleotide sequence ID" value="NZ_RKLR01000002.1"/>
</dbReference>
<feature type="region of interest" description="Disordered" evidence="1">
    <location>
        <begin position="193"/>
        <end position="219"/>
    </location>
</feature>
<accession>A0AAW4PQT1</accession>
<gene>
    <name evidence="2" type="ORF">EGH21_07505</name>
</gene>